<evidence type="ECO:0000256" key="3">
    <source>
        <dbReference type="ARBA" id="ARBA00023121"/>
    </source>
</evidence>
<sequence length="223" mass="23766">MARITEDLVLLLFDLESGRALVDSTSLDRAIGGALLLDLSIQDRLAADGQGARARLSVTDFSPTRDPLLDAALTKLGDRQPVRAQKAVELLARKTREPVLERLVERGLMRRERTRLLGFLPATRWPAVDTGPVTTLRKRVAEVLCDGAAADQHVALLISLLHAVKAEHKVVGGPRRELRARAEQVAHGDWAGPAVRKAVQAVQTSVAVAVAASTAAASSSGGS</sequence>
<comment type="subcellular location">
    <subcellularLocation>
        <location evidence="1">Golgi apparatus membrane</location>
        <topology evidence="1">Peripheral membrane protein</topology>
        <orientation evidence="1">Cytoplasmic side</orientation>
    </subcellularLocation>
</comment>
<evidence type="ECO:0000256" key="4">
    <source>
        <dbReference type="ARBA" id="ARBA00023136"/>
    </source>
</evidence>
<gene>
    <name evidence="5" type="ORF">MMF94_41480</name>
</gene>
<evidence type="ECO:0000313" key="6">
    <source>
        <dbReference type="Proteomes" id="UP001299970"/>
    </source>
</evidence>
<dbReference type="InterPro" id="IPR008628">
    <property type="entry name" value="GPP34-like"/>
</dbReference>
<keyword evidence="4" id="KW-0472">Membrane</keyword>
<dbReference type="Pfam" id="PF05719">
    <property type="entry name" value="GPP34"/>
    <property type="match status" value="1"/>
</dbReference>
<organism evidence="5 6">
    <name type="scientific">Pseudonocardia alaniniphila</name>
    <dbReference type="NCBI Taxonomy" id="75291"/>
    <lineage>
        <taxon>Bacteria</taxon>
        <taxon>Bacillati</taxon>
        <taxon>Actinomycetota</taxon>
        <taxon>Actinomycetes</taxon>
        <taxon>Pseudonocardiales</taxon>
        <taxon>Pseudonocardiaceae</taxon>
        <taxon>Pseudonocardia</taxon>
    </lineage>
</organism>
<proteinExistence type="predicted"/>
<dbReference type="Gene3D" id="1.10.3630.10">
    <property type="entry name" value="yeast vps74-n-term truncation variant domain like"/>
    <property type="match status" value="1"/>
</dbReference>
<protein>
    <submittedName>
        <fullName evidence="5">GPP34 family phosphoprotein</fullName>
    </submittedName>
</protein>
<keyword evidence="2" id="KW-0333">Golgi apparatus</keyword>
<reference evidence="5 6" key="1">
    <citation type="submission" date="2022-03" db="EMBL/GenBank/DDBJ databases">
        <title>Pseudonocardia alaer sp. nov., a novel actinomycete isolated from reed forest soil.</title>
        <authorList>
            <person name="Wang L."/>
        </authorList>
    </citation>
    <scope>NUCLEOTIDE SEQUENCE [LARGE SCALE GENOMIC DNA]</scope>
    <source>
        <strain evidence="5 6">Y-16303</strain>
    </source>
</reference>
<comment type="caution">
    <text evidence="5">The sequence shown here is derived from an EMBL/GenBank/DDBJ whole genome shotgun (WGS) entry which is preliminary data.</text>
</comment>
<dbReference type="EMBL" id="JAKXMK010000059">
    <property type="protein sequence ID" value="MCH6172190.1"/>
    <property type="molecule type" value="Genomic_DNA"/>
</dbReference>
<evidence type="ECO:0000256" key="2">
    <source>
        <dbReference type="ARBA" id="ARBA00023034"/>
    </source>
</evidence>
<evidence type="ECO:0000313" key="5">
    <source>
        <dbReference type="EMBL" id="MCH6172190.1"/>
    </source>
</evidence>
<dbReference type="Proteomes" id="UP001299970">
    <property type="component" value="Unassembled WGS sequence"/>
</dbReference>
<name>A0ABS9TUF5_9PSEU</name>
<keyword evidence="3" id="KW-0446">Lipid-binding</keyword>
<dbReference type="InterPro" id="IPR038261">
    <property type="entry name" value="GPP34-like_sf"/>
</dbReference>
<keyword evidence="6" id="KW-1185">Reference proteome</keyword>
<evidence type="ECO:0000256" key="1">
    <source>
        <dbReference type="ARBA" id="ARBA00004255"/>
    </source>
</evidence>
<dbReference type="RefSeq" id="WP_241042997.1">
    <property type="nucleotide sequence ID" value="NZ_JAKXMK010000059.1"/>
</dbReference>
<accession>A0ABS9TUF5</accession>